<protein>
    <recommendedName>
        <fullName evidence="9">PGG domain-containing protein</fullName>
    </recommendedName>
</protein>
<comment type="caution">
    <text evidence="10">The sequence shown here is derived from an EMBL/GenBank/DDBJ whole genome shotgun (WGS) entry which is preliminary data.</text>
</comment>
<keyword evidence="6 8" id="KW-0472">Membrane</keyword>
<dbReference type="InterPro" id="IPR036770">
    <property type="entry name" value="Ankyrin_rpt-contain_sf"/>
</dbReference>
<comment type="subcellular location">
    <subcellularLocation>
        <location evidence="1">Membrane</location>
        <topology evidence="1">Multi-pass membrane protein</topology>
    </subcellularLocation>
</comment>
<dbReference type="Pfam" id="PF13857">
    <property type="entry name" value="Ank_5"/>
    <property type="match status" value="1"/>
</dbReference>
<feature type="repeat" description="ANK" evidence="7">
    <location>
        <begin position="150"/>
        <end position="183"/>
    </location>
</feature>
<sequence length="524" mass="58651">MGDKGSVEGGPNDQTPLHRAILWDDLDTTTVILGDRPELIYETDSYGRIPLHYAAAYCAPEVADRLLELDASTAQIQDDYLSTPAHLAAEGDRVGVLTKLFNRCPNSIDLLNKHQQNILHVAAQNGSVDVVKYITSLREKDDLINQPDKDGNTPLHLAVMNIHSRVVCALVLTRKLDIRAINKRQKTALHIAQGYKGMMTTTTSHFDVFQLNENNFENWRIKMKTLLDSKDAWEVIEKGYTVPEDESNLSVTQREYLSDARKKDKKALTLIYQAIDEKTFEMISCASTAKEAWELLEHSYTTVDKPFLPNDDDENDEKNKTNENQFIIDILKEVYANKNRNPEDILDRKKKAFKDIKDSQTRKELTGALMLMATLIATVTFAAAFTIPGGFNDENPHKGMVVLGRNAAFRTFIITNTTAMTLSMIAAVILITTPFQPDTKSRDDLLGGSALLLADALLAMGVAFVTALYAVLSEQLPLAIFVCCIGSISMAVAYFYYFYILAFVAAKELKFKLLTPMVAYLNKR</sequence>
<feature type="transmembrane region" description="Helical" evidence="8">
    <location>
        <begin position="478"/>
        <end position="504"/>
    </location>
</feature>
<dbReference type="PROSITE" id="PS50088">
    <property type="entry name" value="ANK_REPEAT"/>
    <property type="match status" value="1"/>
</dbReference>
<feature type="transmembrane region" description="Helical" evidence="8">
    <location>
        <begin position="445"/>
        <end position="472"/>
    </location>
</feature>
<dbReference type="PROSITE" id="PS50297">
    <property type="entry name" value="ANK_REP_REGION"/>
    <property type="match status" value="1"/>
</dbReference>
<dbReference type="Gene3D" id="1.25.40.20">
    <property type="entry name" value="Ankyrin repeat-containing domain"/>
    <property type="match status" value="1"/>
</dbReference>
<feature type="transmembrane region" description="Helical" evidence="8">
    <location>
        <begin position="365"/>
        <end position="387"/>
    </location>
</feature>
<evidence type="ECO:0000256" key="1">
    <source>
        <dbReference type="ARBA" id="ARBA00004141"/>
    </source>
</evidence>
<dbReference type="InterPro" id="IPR026961">
    <property type="entry name" value="PGG_dom"/>
</dbReference>
<evidence type="ECO:0000256" key="8">
    <source>
        <dbReference type="SAM" id="Phobius"/>
    </source>
</evidence>
<keyword evidence="2 8" id="KW-0812">Transmembrane</keyword>
<evidence type="ECO:0000256" key="4">
    <source>
        <dbReference type="ARBA" id="ARBA00022989"/>
    </source>
</evidence>
<keyword evidence="4 8" id="KW-1133">Transmembrane helix</keyword>
<dbReference type="SUPFAM" id="SSF48403">
    <property type="entry name" value="Ankyrin repeat"/>
    <property type="match status" value="1"/>
</dbReference>
<dbReference type="Proteomes" id="UP001168098">
    <property type="component" value="Unassembled WGS sequence"/>
</dbReference>
<keyword evidence="5 7" id="KW-0040">ANK repeat</keyword>
<dbReference type="Pfam" id="PF13962">
    <property type="entry name" value="PGG"/>
    <property type="match status" value="1"/>
</dbReference>
<name>A0AA39D615_VITRO</name>
<gene>
    <name evidence="10" type="ORF">PVL29_025599</name>
</gene>
<dbReference type="PANTHER" id="PTHR24186:SF46">
    <property type="entry name" value="PROTEIN ACCELERATED CELL DEATH 6-LIKE"/>
    <property type="match status" value="1"/>
</dbReference>
<dbReference type="InterPro" id="IPR002110">
    <property type="entry name" value="Ankyrin_rpt"/>
</dbReference>
<dbReference type="EMBL" id="JARBHA010000019">
    <property type="protein sequence ID" value="KAJ9672024.1"/>
    <property type="molecule type" value="Genomic_DNA"/>
</dbReference>
<feature type="transmembrane region" description="Helical" evidence="8">
    <location>
        <begin position="407"/>
        <end position="433"/>
    </location>
</feature>
<evidence type="ECO:0000256" key="3">
    <source>
        <dbReference type="ARBA" id="ARBA00022737"/>
    </source>
</evidence>
<organism evidence="10 11">
    <name type="scientific">Vitis rotundifolia</name>
    <name type="common">Muscadine grape</name>
    <dbReference type="NCBI Taxonomy" id="103349"/>
    <lineage>
        <taxon>Eukaryota</taxon>
        <taxon>Viridiplantae</taxon>
        <taxon>Streptophyta</taxon>
        <taxon>Embryophyta</taxon>
        <taxon>Tracheophyta</taxon>
        <taxon>Spermatophyta</taxon>
        <taxon>Magnoliopsida</taxon>
        <taxon>eudicotyledons</taxon>
        <taxon>Gunneridae</taxon>
        <taxon>Pentapetalae</taxon>
        <taxon>rosids</taxon>
        <taxon>Vitales</taxon>
        <taxon>Vitaceae</taxon>
        <taxon>Viteae</taxon>
        <taxon>Vitis</taxon>
    </lineage>
</organism>
<dbReference type="GO" id="GO:0005886">
    <property type="term" value="C:plasma membrane"/>
    <property type="evidence" value="ECO:0007669"/>
    <property type="project" value="TreeGrafter"/>
</dbReference>
<evidence type="ECO:0000313" key="10">
    <source>
        <dbReference type="EMBL" id="KAJ9672024.1"/>
    </source>
</evidence>
<evidence type="ECO:0000256" key="6">
    <source>
        <dbReference type="ARBA" id="ARBA00023136"/>
    </source>
</evidence>
<reference evidence="10 11" key="1">
    <citation type="journal article" date="2023" name="BMC Biotechnol.">
        <title>Vitis rotundifolia cv Carlos genome sequencing.</title>
        <authorList>
            <person name="Huff M."/>
            <person name="Hulse-Kemp A."/>
            <person name="Scheffler B."/>
            <person name="Youngblood R."/>
            <person name="Simpson S."/>
            <person name="Babiker E."/>
            <person name="Staton M."/>
        </authorList>
    </citation>
    <scope>NUCLEOTIDE SEQUENCE [LARGE SCALE GENOMIC DNA]</scope>
    <source>
        <tissue evidence="10">Leaf</tissue>
    </source>
</reference>
<keyword evidence="11" id="KW-1185">Reference proteome</keyword>
<evidence type="ECO:0000256" key="2">
    <source>
        <dbReference type="ARBA" id="ARBA00022692"/>
    </source>
</evidence>
<evidence type="ECO:0000259" key="9">
    <source>
        <dbReference type="Pfam" id="PF13962"/>
    </source>
</evidence>
<feature type="domain" description="PGG" evidence="9">
    <location>
        <begin position="362"/>
        <end position="471"/>
    </location>
</feature>
<dbReference type="AlphaFoldDB" id="A0AA39D615"/>
<evidence type="ECO:0000256" key="7">
    <source>
        <dbReference type="PROSITE-ProRule" id="PRU00023"/>
    </source>
</evidence>
<evidence type="ECO:0000313" key="11">
    <source>
        <dbReference type="Proteomes" id="UP001168098"/>
    </source>
</evidence>
<dbReference type="PANTHER" id="PTHR24186">
    <property type="entry name" value="PROTEIN PHOSPHATASE 1 REGULATORY SUBUNIT"/>
    <property type="match status" value="1"/>
</dbReference>
<evidence type="ECO:0000256" key="5">
    <source>
        <dbReference type="ARBA" id="ARBA00023043"/>
    </source>
</evidence>
<accession>A0AA39D615</accession>
<keyword evidence="3" id="KW-0677">Repeat</keyword>
<proteinExistence type="predicted"/>
<dbReference type="SMART" id="SM00248">
    <property type="entry name" value="ANK"/>
    <property type="match status" value="5"/>
</dbReference>
<dbReference type="Pfam" id="PF14223">
    <property type="entry name" value="Retrotran_gag_2"/>
    <property type="match status" value="1"/>
</dbReference>